<feature type="coiled-coil region" evidence="2">
    <location>
        <begin position="45"/>
        <end position="86"/>
    </location>
</feature>
<dbReference type="KEGG" id="ndi:NDAI_0E02490"/>
<feature type="compositionally biased region" description="Polar residues" evidence="3">
    <location>
        <begin position="97"/>
        <end position="110"/>
    </location>
</feature>
<feature type="domain" description="Rho-GAP" evidence="5">
    <location>
        <begin position="908"/>
        <end position="1122"/>
    </location>
</feature>
<feature type="domain" description="PH" evidence="4">
    <location>
        <begin position="667"/>
        <end position="774"/>
    </location>
</feature>
<feature type="region of interest" description="Disordered" evidence="3">
    <location>
        <begin position="97"/>
        <end position="143"/>
    </location>
</feature>
<name>G0WBE6_NAUDC</name>
<dbReference type="Proteomes" id="UP000000689">
    <property type="component" value="Chromosome 5"/>
</dbReference>
<feature type="compositionally biased region" description="Basic and acidic residues" evidence="3">
    <location>
        <begin position="330"/>
        <end position="342"/>
    </location>
</feature>
<evidence type="ECO:0000259" key="4">
    <source>
        <dbReference type="PROSITE" id="PS50003"/>
    </source>
</evidence>
<dbReference type="GO" id="GO:0032266">
    <property type="term" value="F:phosphatidylinositol-3-phosphate binding"/>
    <property type="evidence" value="ECO:0007669"/>
    <property type="project" value="EnsemblFungi"/>
</dbReference>
<dbReference type="CDD" id="cd13277">
    <property type="entry name" value="PH_Bem3"/>
    <property type="match status" value="1"/>
</dbReference>
<dbReference type="GO" id="GO:0005934">
    <property type="term" value="C:cellular bud tip"/>
    <property type="evidence" value="ECO:0007669"/>
    <property type="project" value="EnsemblFungi"/>
</dbReference>
<dbReference type="PANTHER" id="PTHR23176:SF129">
    <property type="entry name" value="RHO GTPASE ACTIVATING PROTEIN AT 16F, ISOFORM E-RELATED"/>
    <property type="match status" value="1"/>
</dbReference>
<evidence type="ECO:0008006" key="8">
    <source>
        <dbReference type="Google" id="ProtNLM"/>
    </source>
</evidence>
<dbReference type="PANTHER" id="PTHR23176">
    <property type="entry name" value="RHO/RAC/CDC GTPASE-ACTIVATING PROTEIN"/>
    <property type="match status" value="1"/>
</dbReference>
<evidence type="ECO:0000256" key="3">
    <source>
        <dbReference type="SAM" id="MobiDB-lite"/>
    </source>
</evidence>
<dbReference type="InterPro" id="IPR001683">
    <property type="entry name" value="PX_dom"/>
</dbReference>
<sequence>MSEQPNGSATLELLAQYDNHISERDKTIEYIERTTDPTNDNKPTYDELFKENVKLKLLVQEYETEIDSLKKTISLLRENRKSVNSESLDVILDQSSSISKDSDATRQSLTLPPRSDRRSNTKNLSIPIPQSTSTSSQLDSAQKPQVDIITTTTNNDSHHNTKLLNAARFISSPHKITKLQESLSSPATSVTYTTSRITIKSPRNSVESPLQNKMGSPQNPNRVTSVINNHIHSPLRGNSQFSTDDLNNGAFKEEILDTRRTLSNEVISSVRSPSTYSDSKSPLAHLRRSTSSGKKSMEFSPNSKAKLNNFAQLLDTSFGEEEEAEMEEAKEEKERLKEHEELVGTAPLLPKENNDDQPLPKNLEKDLETNNSVNPYRDGKPQLSRISAPVLTPVSEKHINMTPTFNRLGSPLILNRKTNMINGTPSSNNTTGTSPRQGFSNFSISEGTEDTNASTISSSTKKQNILNDLLHVKISSHHSDSNASTPNTTEDTASNQTLSVQQEKSKTENVRSVSDTASSLKSDIPLFVQPTELFTVRIEILSTLYNENKEEHDLNRYEENYILFGIIDKNTGKEMFKFSKTINKVRELDVYLKSHLTSNKLVTIPNLPDRSFFNSNLPIRIDQRREILNKYFESLFDAVPKLPPNVSLKIAQFISTDTAMNPLDLGDTIKEGYLLIRKPKTLSNANNWKTRYCILTENTLQFFNKGQLFETIRLKGAMMELLPNLPDDKYGTKNGFLINEHRKSGLSSTTKYFLCTETSKERELWISAISQFLENSFSLNIAERRLSTGSDRLYVTDLTSEVTSNSTESNTGISSQTATYEPFLESIEDDKEVRRNKKRSFFPFKKLTGIDYDNIPPHDLELKSPTKSSVRSVDLNNQTLVPSISGTNSHSYMPQSATVFGSSLNDCLKLSSHTYQRKYEIPSVVYRCLEYLYKNRGVQEEGIFRLSGSSTLIKTLQEKFDQEYDIDLCQYNETIADPNGDEVSTLVSVNTISGLLKLYLRKLPHMIFGDEQYLPLKKIIDDNHDDPLNTALQLREVVANGEIPKENLSLMYALFELLVKINANNKLNKMNVRNLCIVFSPTLNIPITLLQPFIVDFACIFQGAEPIDGSQREQLDINIPQL</sequence>
<protein>
    <recommendedName>
        <fullName evidence="8">Rho-GAP domain-containing protein</fullName>
    </recommendedName>
</protein>
<dbReference type="OMA" id="QFISTDT"/>
<evidence type="ECO:0000313" key="7">
    <source>
        <dbReference type="Proteomes" id="UP000000689"/>
    </source>
</evidence>
<dbReference type="GO" id="GO:0030010">
    <property type="term" value="P:establishment of cell polarity"/>
    <property type="evidence" value="ECO:0007669"/>
    <property type="project" value="EnsemblFungi"/>
</dbReference>
<dbReference type="GO" id="GO:0000131">
    <property type="term" value="C:incipient cellular bud site"/>
    <property type="evidence" value="ECO:0007669"/>
    <property type="project" value="EnsemblFungi"/>
</dbReference>
<dbReference type="InterPro" id="IPR001849">
    <property type="entry name" value="PH_domain"/>
</dbReference>
<feature type="compositionally biased region" description="Polar residues" evidence="3">
    <location>
        <begin position="289"/>
        <end position="304"/>
    </location>
</feature>
<dbReference type="Gene3D" id="1.10.555.10">
    <property type="entry name" value="Rho GTPase activation protein"/>
    <property type="match status" value="1"/>
</dbReference>
<keyword evidence="1" id="KW-0343">GTPase activation</keyword>
<dbReference type="Pfam" id="PF00787">
    <property type="entry name" value="PX"/>
    <property type="match status" value="1"/>
</dbReference>
<dbReference type="InterPro" id="IPR000198">
    <property type="entry name" value="RhoGAP_dom"/>
</dbReference>
<dbReference type="PROSITE" id="PS50003">
    <property type="entry name" value="PH_DOMAIN"/>
    <property type="match status" value="1"/>
</dbReference>
<feature type="region of interest" description="Disordered" evidence="3">
    <location>
        <begin position="268"/>
        <end position="304"/>
    </location>
</feature>
<dbReference type="SUPFAM" id="SSF50729">
    <property type="entry name" value="PH domain-like"/>
    <property type="match status" value="1"/>
</dbReference>
<organism evidence="6 7">
    <name type="scientific">Naumovozyma dairenensis (strain ATCC 10597 / BCRC 20456 / CBS 421 / NBRC 0211 / NRRL Y-12639)</name>
    <name type="common">Saccharomyces dairenensis</name>
    <dbReference type="NCBI Taxonomy" id="1071378"/>
    <lineage>
        <taxon>Eukaryota</taxon>
        <taxon>Fungi</taxon>
        <taxon>Dikarya</taxon>
        <taxon>Ascomycota</taxon>
        <taxon>Saccharomycotina</taxon>
        <taxon>Saccharomycetes</taxon>
        <taxon>Saccharomycetales</taxon>
        <taxon>Saccharomycetaceae</taxon>
        <taxon>Naumovozyma</taxon>
    </lineage>
</organism>
<feature type="region of interest" description="Disordered" evidence="3">
    <location>
        <begin position="419"/>
        <end position="460"/>
    </location>
</feature>
<dbReference type="GO" id="GO:0007165">
    <property type="term" value="P:signal transduction"/>
    <property type="evidence" value="ECO:0007669"/>
    <property type="project" value="InterPro"/>
</dbReference>
<feature type="region of interest" description="Disordered" evidence="3">
    <location>
        <begin position="476"/>
        <end position="515"/>
    </location>
</feature>
<dbReference type="eggNOG" id="KOG4269">
    <property type="taxonomic scope" value="Eukaryota"/>
</dbReference>
<proteinExistence type="predicted"/>
<dbReference type="AlphaFoldDB" id="G0WBE6"/>
<dbReference type="Pfam" id="PF00169">
    <property type="entry name" value="PH"/>
    <property type="match status" value="1"/>
</dbReference>
<keyword evidence="7" id="KW-1185">Reference proteome</keyword>
<dbReference type="InterPro" id="IPR050729">
    <property type="entry name" value="Rho-GAP"/>
</dbReference>
<dbReference type="GO" id="GO:0043332">
    <property type="term" value="C:mating projection tip"/>
    <property type="evidence" value="ECO:0007669"/>
    <property type="project" value="EnsemblFungi"/>
</dbReference>
<dbReference type="GO" id="GO:0035024">
    <property type="term" value="P:negative regulation of Rho protein signal transduction"/>
    <property type="evidence" value="ECO:0007669"/>
    <property type="project" value="EnsemblFungi"/>
</dbReference>
<dbReference type="InterPro" id="IPR008936">
    <property type="entry name" value="Rho_GTPase_activation_prot"/>
</dbReference>
<feature type="compositionally biased region" description="Low complexity" evidence="3">
    <location>
        <begin position="124"/>
        <end position="138"/>
    </location>
</feature>
<dbReference type="HOGENOM" id="CLU_010436_0_0_1"/>
<feature type="compositionally biased region" description="Polar residues" evidence="3">
    <location>
        <begin position="268"/>
        <end position="280"/>
    </location>
</feature>
<dbReference type="OrthoDB" id="185175at2759"/>
<dbReference type="InterPro" id="IPR011993">
    <property type="entry name" value="PH-like_dom_sf"/>
</dbReference>
<evidence type="ECO:0000259" key="5">
    <source>
        <dbReference type="PROSITE" id="PS50238"/>
    </source>
</evidence>
<dbReference type="RefSeq" id="XP_003670309.1">
    <property type="nucleotide sequence ID" value="XM_003670261.1"/>
</dbReference>
<feature type="compositionally biased region" description="Polar residues" evidence="3">
    <location>
        <begin position="436"/>
        <end position="460"/>
    </location>
</feature>
<dbReference type="STRING" id="1071378.G0WBE6"/>
<feature type="compositionally biased region" description="Polar residues" evidence="3">
    <location>
        <begin position="481"/>
        <end position="502"/>
    </location>
</feature>
<keyword evidence="2" id="KW-0175">Coiled coil</keyword>
<dbReference type="GeneID" id="11498956"/>
<dbReference type="CDD" id="cd06093">
    <property type="entry name" value="PX_domain"/>
    <property type="match status" value="1"/>
</dbReference>
<gene>
    <name evidence="6" type="primary">NDAI0E02490</name>
    <name evidence="6" type="ordered locus">NDAI_0E02490</name>
</gene>
<dbReference type="GO" id="GO:0005096">
    <property type="term" value="F:GTPase activator activity"/>
    <property type="evidence" value="ECO:0007669"/>
    <property type="project" value="UniProtKB-KW"/>
</dbReference>
<evidence type="ECO:0000313" key="6">
    <source>
        <dbReference type="EMBL" id="CCD25066.1"/>
    </source>
</evidence>
<evidence type="ECO:0000256" key="2">
    <source>
        <dbReference type="SAM" id="Coils"/>
    </source>
</evidence>
<dbReference type="EMBL" id="HE580271">
    <property type="protein sequence ID" value="CCD25066.1"/>
    <property type="molecule type" value="Genomic_DNA"/>
</dbReference>
<reference evidence="6 7" key="1">
    <citation type="journal article" date="2011" name="Proc. Natl. Acad. Sci. U.S.A.">
        <title>Evolutionary erosion of yeast sex chromosomes by mating-type switching accidents.</title>
        <authorList>
            <person name="Gordon J.L."/>
            <person name="Armisen D."/>
            <person name="Proux-Wera E."/>
            <person name="Oheigeartaigh S.S."/>
            <person name="Byrne K.P."/>
            <person name="Wolfe K.H."/>
        </authorList>
    </citation>
    <scope>NUCLEOTIDE SEQUENCE [LARGE SCALE GENOMIC DNA]</scope>
    <source>
        <strain evidence="7">ATCC 10597 / BCRC 20456 / CBS 421 / NBRC 0211 / NRRL Y-12639</strain>
    </source>
</reference>
<feature type="compositionally biased region" description="Low complexity" evidence="3">
    <location>
        <begin position="422"/>
        <end position="435"/>
    </location>
</feature>
<dbReference type="GO" id="GO:0031106">
    <property type="term" value="P:septin ring organization"/>
    <property type="evidence" value="ECO:0007669"/>
    <property type="project" value="EnsemblFungi"/>
</dbReference>
<dbReference type="PROSITE" id="PS50238">
    <property type="entry name" value="RHOGAP"/>
    <property type="match status" value="1"/>
</dbReference>
<accession>G0WBE6</accession>
<dbReference type="Gene3D" id="2.30.29.30">
    <property type="entry name" value="Pleckstrin-homology domain (PH domain)/Phosphotyrosine-binding domain (PTB)"/>
    <property type="match status" value="1"/>
</dbReference>
<dbReference type="Pfam" id="PF00620">
    <property type="entry name" value="RhoGAP"/>
    <property type="match status" value="1"/>
</dbReference>
<feature type="compositionally biased region" description="Acidic residues" evidence="3">
    <location>
        <begin position="319"/>
        <end position="329"/>
    </location>
</feature>
<dbReference type="GO" id="GO:0005938">
    <property type="term" value="C:cell cortex"/>
    <property type="evidence" value="ECO:0007669"/>
    <property type="project" value="EnsemblFungi"/>
</dbReference>
<dbReference type="SUPFAM" id="SSF48350">
    <property type="entry name" value="GTPase activation domain, GAP"/>
    <property type="match status" value="1"/>
</dbReference>
<evidence type="ECO:0000256" key="1">
    <source>
        <dbReference type="ARBA" id="ARBA00022468"/>
    </source>
</evidence>
<dbReference type="SMART" id="SM00233">
    <property type="entry name" value="PH"/>
    <property type="match status" value="1"/>
</dbReference>
<feature type="region of interest" description="Disordered" evidence="3">
    <location>
        <begin position="319"/>
        <end position="383"/>
    </location>
</feature>
<dbReference type="SMART" id="SM00324">
    <property type="entry name" value="RhoGAP"/>
    <property type="match status" value="1"/>
</dbReference>